<reference evidence="4" key="2">
    <citation type="submission" date="2020-04" db="EMBL/GenBank/DDBJ databases">
        <authorList>
            <consortium name="NCBI Genome Project"/>
        </authorList>
    </citation>
    <scope>NUCLEOTIDE SEQUENCE</scope>
    <source>
        <strain evidence="4">CBS 304.34</strain>
    </source>
</reference>
<evidence type="ECO:0000313" key="3">
    <source>
        <dbReference type="Proteomes" id="UP000504636"/>
    </source>
</evidence>
<dbReference type="AlphaFoldDB" id="A0A6A6Z4K3"/>
<dbReference type="RefSeq" id="XP_033582633.1">
    <property type="nucleotide sequence ID" value="XM_033712516.1"/>
</dbReference>
<accession>A0A6A6Z4K3</accession>
<evidence type="ECO:0000313" key="4">
    <source>
        <dbReference type="RefSeq" id="XP_033582633.1"/>
    </source>
</evidence>
<name>A0A6A6Z4K3_9PEZI</name>
<reference evidence="4" key="3">
    <citation type="submission" date="2025-04" db="UniProtKB">
        <authorList>
            <consortium name="RefSeq"/>
        </authorList>
    </citation>
    <scope>IDENTIFICATION</scope>
    <source>
        <strain evidence="4">CBS 304.34</strain>
    </source>
</reference>
<evidence type="ECO:0000313" key="2">
    <source>
        <dbReference type="EMBL" id="KAF2815669.1"/>
    </source>
</evidence>
<evidence type="ECO:0000256" key="1">
    <source>
        <dbReference type="SAM" id="MobiDB-lite"/>
    </source>
</evidence>
<feature type="compositionally biased region" description="Basic residues" evidence="1">
    <location>
        <begin position="109"/>
        <end position="118"/>
    </location>
</feature>
<sequence>MLRTLHPIQNFLSMLEDFTQWQKHMMYTHSLQIIIEFILSCTPSHPSDSPPALLGRRQNRSKITPNRIPPLTLIPNNPVSPLNNLQHALRPLNHKPHHHRLERLETQPRRPKRRHPHPRSLDRPLHSPHRVVKCHRKLCHIQPQLAC</sequence>
<keyword evidence="3" id="KW-1185">Reference proteome</keyword>
<reference evidence="2 4" key="1">
    <citation type="journal article" date="2020" name="Stud. Mycol.">
        <title>101 Dothideomycetes genomes: a test case for predicting lifestyles and emergence of pathogens.</title>
        <authorList>
            <person name="Haridas S."/>
            <person name="Albert R."/>
            <person name="Binder M."/>
            <person name="Bloem J."/>
            <person name="Labutti K."/>
            <person name="Salamov A."/>
            <person name="Andreopoulos B."/>
            <person name="Baker S."/>
            <person name="Barry K."/>
            <person name="Bills G."/>
            <person name="Bluhm B."/>
            <person name="Cannon C."/>
            <person name="Castanera R."/>
            <person name="Culley D."/>
            <person name="Daum C."/>
            <person name="Ezra D."/>
            <person name="Gonzalez J."/>
            <person name="Henrissat B."/>
            <person name="Kuo A."/>
            <person name="Liang C."/>
            <person name="Lipzen A."/>
            <person name="Lutzoni F."/>
            <person name="Magnuson J."/>
            <person name="Mondo S."/>
            <person name="Nolan M."/>
            <person name="Ohm R."/>
            <person name="Pangilinan J."/>
            <person name="Park H.-J."/>
            <person name="Ramirez L."/>
            <person name="Alfaro M."/>
            <person name="Sun H."/>
            <person name="Tritt A."/>
            <person name="Yoshinaga Y."/>
            <person name="Zwiers L.-H."/>
            <person name="Turgeon B."/>
            <person name="Goodwin S."/>
            <person name="Spatafora J."/>
            <person name="Crous P."/>
            <person name="Grigoriev I."/>
        </authorList>
    </citation>
    <scope>NUCLEOTIDE SEQUENCE</scope>
    <source>
        <strain evidence="2 4">CBS 304.34</strain>
    </source>
</reference>
<dbReference type="GeneID" id="54453409"/>
<gene>
    <name evidence="2 4" type="ORF">BDZ99DRAFT_120619</name>
</gene>
<feature type="region of interest" description="Disordered" evidence="1">
    <location>
        <begin position="47"/>
        <end position="77"/>
    </location>
</feature>
<proteinExistence type="predicted"/>
<dbReference type="EMBL" id="MU003693">
    <property type="protein sequence ID" value="KAF2815669.1"/>
    <property type="molecule type" value="Genomic_DNA"/>
</dbReference>
<feature type="region of interest" description="Disordered" evidence="1">
    <location>
        <begin position="93"/>
        <end position="129"/>
    </location>
</feature>
<dbReference type="Proteomes" id="UP000504636">
    <property type="component" value="Unplaced"/>
</dbReference>
<organism evidence="2">
    <name type="scientific">Mytilinidion resinicola</name>
    <dbReference type="NCBI Taxonomy" id="574789"/>
    <lineage>
        <taxon>Eukaryota</taxon>
        <taxon>Fungi</taxon>
        <taxon>Dikarya</taxon>
        <taxon>Ascomycota</taxon>
        <taxon>Pezizomycotina</taxon>
        <taxon>Dothideomycetes</taxon>
        <taxon>Pleosporomycetidae</taxon>
        <taxon>Mytilinidiales</taxon>
        <taxon>Mytilinidiaceae</taxon>
        <taxon>Mytilinidion</taxon>
    </lineage>
</organism>
<protein>
    <submittedName>
        <fullName evidence="2 4">Uncharacterized protein</fullName>
    </submittedName>
</protein>